<dbReference type="EMBL" id="CM027686">
    <property type="protein sequence ID" value="KAG0524280.1"/>
    <property type="molecule type" value="Genomic_DNA"/>
</dbReference>
<evidence type="ECO:0000256" key="1">
    <source>
        <dbReference type="SAM" id="MobiDB-lite"/>
    </source>
</evidence>
<feature type="compositionally biased region" description="Acidic residues" evidence="1">
    <location>
        <begin position="74"/>
        <end position="84"/>
    </location>
</feature>
<evidence type="ECO:0000256" key="2">
    <source>
        <dbReference type="SAM" id="Phobius"/>
    </source>
</evidence>
<evidence type="ECO:0000313" key="3">
    <source>
        <dbReference type="EMBL" id="KAG0524280.1"/>
    </source>
</evidence>
<protein>
    <submittedName>
        <fullName evidence="3">Uncharacterized protein</fullName>
    </submittedName>
</protein>
<keyword evidence="2" id="KW-0472">Membrane</keyword>
<dbReference type="AlphaFoldDB" id="A0A921QPD8"/>
<gene>
    <name evidence="3" type="ORF">BDA96_07G197300</name>
</gene>
<accession>A0A921QPD8</accession>
<name>A0A921QPD8_SORBI</name>
<sequence length="146" mass="15663">MVCLSFSSSSCQDAHPTALDYFLAALVMFTAVVAARLLASAVARCLCGDGDGPDAHHHHHHDHDHHHHHSPDDATTDVDEDEMELPWGGGAGLAIFGQPGMDVPPRRNDQGWHWHGMLAPPVAAGTTERVGHDAHPSSPQLQHVSC</sequence>
<feature type="region of interest" description="Disordered" evidence="1">
    <location>
        <begin position="96"/>
        <end position="146"/>
    </location>
</feature>
<feature type="compositionally biased region" description="Polar residues" evidence="1">
    <location>
        <begin position="137"/>
        <end position="146"/>
    </location>
</feature>
<reference evidence="3" key="1">
    <citation type="journal article" date="2019" name="BMC Genomics">
        <title>A new reference genome for Sorghum bicolor reveals high levels of sequence similarity between sweet and grain genotypes: implications for the genetics of sugar metabolism.</title>
        <authorList>
            <person name="Cooper E.A."/>
            <person name="Brenton Z.W."/>
            <person name="Flinn B.S."/>
            <person name="Jenkins J."/>
            <person name="Shu S."/>
            <person name="Flowers D."/>
            <person name="Luo F."/>
            <person name="Wang Y."/>
            <person name="Xia P."/>
            <person name="Barry K."/>
            <person name="Daum C."/>
            <person name="Lipzen A."/>
            <person name="Yoshinaga Y."/>
            <person name="Schmutz J."/>
            <person name="Saski C."/>
            <person name="Vermerris W."/>
            <person name="Kresovich S."/>
        </authorList>
    </citation>
    <scope>NUCLEOTIDE SEQUENCE</scope>
</reference>
<feature type="compositionally biased region" description="Basic residues" evidence="1">
    <location>
        <begin position="56"/>
        <end position="69"/>
    </location>
</feature>
<keyword evidence="2" id="KW-0812">Transmembrane</keyword>
<proteinExistence type="predicted"/>
<dbReference type="Proteomes" id="UP000807115">
    <property type="component" value="Chromosome 7"/>
</dbReference>
<feature type="region of interest" description="Disordered" evidence="1">
    <location>
        <begin position="55"/>
        <end position="84"/>
    </location>
</feature>
<dbReference type="OMA" id="IFGQPGM"/>
<feature type="transmembrane region" description="Helical" evidence="2">
    <location>
        <begin position="21"/>
        <end position="39"/>
    </location>
</feature>
<dbReference type="Gramene" id="EES15266">
    <property type="protein sequence ID" value="EES15266"/>
    <property type="gene ID" value="SORBI_3007G185400"/>
</dbReference>
<organism evidence="3 4">
    <name type="scientific">Sorghum bicolor</name>
    <name type="common">Sorghum</name>
    <name type="synonym">Sorghum vulgare</name>
    <dbReference type="NCBI Taxonomy" id="4558"/>
    <lineage>
        <taxon>Eukaryota</taxon>
        <taxon>Viridiplantae</taxon>
        <taxon>Streptophyta</taxon>
        <taxon>Embryophyta</taxon>
        <taxon>Tracheophyta</taxon>
        <taxon>Spermatophyta</taxon>
        <taxon>Magnoliopsida</taxon>
        <taxon>Liliopsida</taxon>
        <taxon>Poales</taxon>
        <taxon>Poaceae</taxon>
        <taxon>PACMAD clade</taxon>
        <taxon>Panicoideae</taxon>
        <taxon>Andropogonodae</taxon>
        <taxon>Andropogoneae</taxon>
        <taxon>Sorghinae</taxon>
        <taxon>Sorghum</taxon>
    </lineage>
</organism>
<comment type="caution">
    <text evidence="3">The sequence shown here is derived from an EMBL/GenBank/DDBJ whole genome shotgun (WGS) entry which is preliminary data.</text>
</comment>
<reference evidence="3" key="2">
    <citation type="submission" date="2020-10" db="EMBL/GenBank/DDBJ databases">
        <authorList>
            <person name="Cooper E.A."/>
            <person name="Brenton Z.W."/>
            <person name="Flinn B.S."/>
            <person name="Jenkins J."/>
            <person name="Shu S."/>
            <person name="Flowers D."/>
            <person name="Luo F."/>
            <person name="Wang Y."/>
            <person name="Xia P."/>
            <person name="Barry K."/>
            <person name="Daum C."/>
            <person name="Lipzen A."/>
            <person name="Yoshinaga Y."/>
            <person name="Schmutz J."/>
            <person name="Saski C."/>
            <person name="Vermerris W."/>
            <person name="Kresovich S."/>
        </authorList>
    </citation>
    <scope>NUCLEOTIDE SEQUENCE</scope>
</reference>
<keyword evidence="2" id="KW-1133">Transmembrane helix</keyword>
<evidence type="ECO:0000313" key="4">
    <source>
        <dbReference type="Proteomes" id="UP000807115"/>
    </source>
</evidence>